<evidence type="ECO:0000313" key="1">
    <source>
        <dbReference type="EMBL" id="KAK7406805.1"/>
    </source>
</evidence>
<reference evidence="1 2" key="1">
    <citation type="submission" date="2024-01" db="EMBL/GenBank/DDBJ databases">
        <title>The genomes of 5 underutilized Papilionoideae crops provide insights into root nodulation and disease resistanc.</title>
        <authorList>
            <person name="Jiang F."/>
        </authorList>
    </citation>
    <scope>NUCLEOTIDE SEQUENCE [LARGE SCALE GENOMIC DNA]</scope>
    <source>
        <strain evidence="1">DUOXIRENSHENG_FW03</strain>
        <tissue evidence="1">Leaves</tissue>
    </source>
</reference>
<accession>A0AAN9SXY9</accession>
<organism evidence="1 2">
    <name type="scientific">Psophocarpus tetragonolobus</name>
    <name type="common">Winged bean</name>
    <name type="synonym">Dolichos tetragonolobus</name>
    <dbReference type="NCBI Taxonomy" id="3891"/>
    <lineage>
        <taxon>Eukaryota</taxon>
        <taxon>Viridiplantae</taxon>
        <taxon>Streptophyta</taxon>
        <taxon>Embryophyta</taxon>
        <taxon>Tracheophyta</taxon>
        <taxon>Spermatophyta</taxon>
        <taxon>Magnoliopsida</taxon>
        <taxon>eudicotyledons</taxon>
        <taxon>Gunneridae</taxon>
        <taxon>Pentapetalae</taxon>
        <taxon>rosids</taxon>
        <taxon>fabids</taxon>
        <taxon>Fabales</taxon>
        <taxon>Fabaceae</taxon>
        <taxon>Papilionoideae</taxon>
        <taxon>50 kb inversion clade</taxon>
        <taxon>NPAAA clade</taxon>
        <taxon>indigoferoid/millettioid clade</taxon>
        <taxon>Phaseoleae</taxon>
        <taxon>Psophocarpus</taxon>
    </lineage>
</organism>
<dbReference type="EMBL" id="JAYMYS010000002">
    <property type="protein sequence ID" value="KAK7406805.1"/>
    <property type="molecule type" value="Genomic_DNA"/>
</dbReference>
<name>A0AAN9SXY9_PSOTE</name>
<gene>
    <name evidence="1" type="ORF">VNO78_08438</name>
</gene>
<dbReference type="AlphaFoldDB" id="A0AAN9SXY9"/>
<sequence>MAQYTLCMAFVPLFNLGLRLVYIRGRWPSNEQWFDFWGPVPQPASLRTVTVASLRLQDVTGHLQRDVTSWLLQDLTRRLLRVTHADRDLSSVRVYPIAVSLSPPT</sequence>
<comment type="caution">
    <text evidence="1">The sequence shown here is derived from an EMBL/GenBank/DDBJ whole genome shotgun (WGS) entry which is preliminary data.</text>
</comment>
<proteinExistence type="predicted"/>
<dbReference type="Proteomes" id="UP001386955">
    <property type="component" value="Unassembled WGS sequence"/>
</dbReference>
<keyword evidence="2" id="KW-1185">Reference proteome</keyword>
<evidence type="ECO:0000313" key="2">
    <source>
        <dbReference type="Proteomes" id="UP001386955"/>
    </source>
</evidence>
<protein>
    <submittedName>
        <fullName evidence="1">Uncharacterized protein</fullName>
    </submittedName>
</protein>